<dbReference type="InterPro" id="IPR002397">
    <property type="entry name" value="Cyt_P450_B"/>
</dbReference>
<organism evidence="4 5">
    <name type="scientific">Sinobacterium norvegicum</name>
    <dbReference type="NCBI Taxonomy" id="1641715"/>
    <lineage>
        <taxon>Bacteria</taxon>
        <taxon>Pseudomonadati</taxon>
        <taxon>Pseudomonadota</taxon>
        <taxon>Gammaproteobacteria</taxon>
        <taxon>Cellvibrionales</taxon>
        <taxon>Spongiibacteraceae</taxon>
        <taxon>Sinobacterium</taxon>
    </lineage>
</organism>
<comment type="similarity">
    <text evidence="2 3">Belongs to the cytochrome P450 family.</text>
</comment>
<dbReference type="CDD" id="cd11033">
    <property type="entry name" value="CYP142-like"/>
    <property type="match status" value="1"/>
</dbReference>
<evidence type="ECO:0000256" key="2">
    <source>
        <dbReference type="ARBA" id="ARBA00010617"/>
    </source>
</evidence>
<dbReference type="PRINTS" id="PR00359">
    <property type="entry name" value="BP450"/>
</dbReference>
<dbReference type="EC" id="1.14.14.84" evidence="4"/>
<evidence type="ECO:0000313" key="5">
    <source>
        <dbReference type="Proteomes" id="UP000838100"/>
    </source>
</evidence>
<dbReference type="PANTHER" id="PTHR46696:SF1">
    <property type="entry name" value="CYTOCHROME P450 YJIB-RELATED"/>
    <property type="match status" value="1"/>
</dbReference>
<name>A0ABM9ADF0_9GAMM</name>
<proteinExistence type="inferred from homology"/>
<comment type="cofactor">
    <cofactor evidence="1">
        <name>heme</name>
        <dbReference type="ChEBI" id="CHEBI:30413"/>
    </cofactor>
</comment>
<dbReference type="Gene3D" id="1.10.630.10">
    <property type="entry name" value="Cytochrome P450"/>
    <property type="match status" value="1"/>
</dbReference>
<protein>
    <submittedName>
        <fullName evidence="4">Linalool 8-monooxygenase</fullName>
        <ecNumber evidence="4">1.14.14.84</ecNumber>
    </submittedName>
</protein>
<dbReference type="PROSITE" id="PS00086">
    <property type="entry name" value="CYTOCHROME_P450"/>
    <property type="match status" value="1"/>
</dbReference>
<keyword evidence="5" id="KW-1185">Reference proteome</keyword>
<dbReference type="InterPro" id="IPR017972">
    <property type="entry name" value="Cyt_P450_CS"/>
</dbReference>
<evidence type="ECO:0000313" key="4">
    <source>
        <dbReference type="EMBL" id="CAH0991050.1"/>
    </source>
</evidence>
<dbReference type="EMBL" id="CAKLPX010000001">
    <property type="protein sequence ID" value="CAH0991050.1"/>
    <property type="molecule type" value="Genomic_DNA"/>
</dbReference>
<keyword evidence="3" id="KW-0408">Iron</keyword>
<dbReference type="InterPro" id="IPR001128">
    <property type="entry name" value="Cyt_P450"/>
</dbReference>
<dbReference type="PANTHER" id="PTHR46696">
    <property type="entry name" value="P450, PUTATIVE (EUROFUNG)-RELATED"/>
    <property type="match status" value="1"/>
</dbReference>
<evidence type="ECO:0000256" key="3">
    <source>
        <dbReference type="RuleBase" id="RU000461"/>
    </source>
</evidence>
<dbReference type="GO" id="GO:0050056">
    <property type="term" value="F:linalool 8-monooxygenase activity"/>
    <property type="evidence" value="ECO:0007669"/>
    <property type="project" value="UniProtKB-EC"/>
</dbReference>
<keyword evidence="3" id="KW-0503">Monooxygenase</keyword>
<accession>A0ABM9ADF0</accession>
<gene>
    <name evidence="4" type="primary">linC</name>
    <name evidence="4" type="ORF">SIN8267_01151</name>
</gene>
<dbReference type="SUPFAM" id="SSF48264">
    <property type="entry name" value="Cytochrome P450"/>
    <property type="match status" value="1"/>
</dbReference>
<reference evidence="4" key="1">
    <citation type="submission" date="2021-12" db="EMBL/GenBank/DDBJ databases">
        <authorList>
            <person name="Rodrigo-Torres L."/>
            <person name="Arahal R. D."/>
            <person name="Lucena T."/>
        </authorList>
    </citation>
    <scope>NUCLEOTIDE SEQUENCE</scope>
    <source>
        <strain evidence="4">CECT 8267</strain>
    </source>
</reference>
<dbReference type="Pfam" id="PF00067">
    <property type="entry name" value="p450"/>
    <property type="match status" value="1"/>
</dbReference>
<keyword evidence="3 4" id="KW-0560">Oxidoreductase</keyword>
<dbReference type="Proteomes" id="UP000838100">
    <property type="component" value="Unassembled WGS sequence"/>
</dbReference>
<comment type="caution">
    <text evidence="4">The sequence shown here is derived from an EMBL/GenBank/DDBJ whole genome shotgun (WGS) entry which is preliminary data.</text>
</comment>
<keyword evidence="3" id="KW-0479">Metal-binding</keyword>
<dbReference type="InterPro" id="IPR036396">
    <property type="entry name" value="Cyt_P450_sf"/>
</dbReference>
<keyword evidence="3" id="KW-0349">Heme</keyword>
<evidence type="ECO:0000256" key="1">
    <source>
        <dbReference type="ARBA" id="ARBA00001971"/>
    </source>
</evidence>
<sequence>MKSITPVLEKIATLIPVHRQIEAAQILQKAKKALGKSRPIPQFIERPLPDVYELALDDIDVSNPFLYRQNRWQSYFKRLRDECPVHYQKNSPFGPFWSITRYDDIMYVDKHHALFSSEPIISIGPQPEGLEIETFIAMDPPKHDLQRQAVQGVVAPQNLKQMEALIRSRTQDVLDQLPVGEPFDWVQRVSVELTSRMLATLFDFPYEQRHKLAYWSDVAASSPETFGGVNDENAAFIAAAEAAKAFSLLWRDKEAKLAAGGERGFDLISLLLSDENTKDMIDRPMEFLGTLILLIVGGNDTTRNSMTGGVLALNQFPDEFRKLKNNPALIPTMVSETIRWQTPLAYMRRIATQDVELNGQHIKQGDKVVMWYVSGNRDERVIDQPDVFMVDRKNARNHMSFGFGVHRCMGNRLAEMQLRILWEELLNRFDNIEVLGEPEHVQSNFVKGYTSMMVQLTKKD</sequence>
<dbReference type="RefSeq" id="WP_237443710.1">
    <property type="nucleotide sequence ID" value="NZ_CAKLPX010000001.1"/>
</dbReference>